<evidence type="ECO:0008006" key="2">
    <source>
        <dbReference type="Google" id="ProtNLM"/>
    </source>
</evidence>
<accession>A0A085NGR8</accession>
<dbReference type="EMBL" id="KL367502">
    <property type="protein sequence ID" value="KFD68664.1"/>
    <property type="molecule type" value="Genomic_DNA"/>
</dbReference>
<gene>
    <name evidence="1" type="ORF">M514_19107</name>
</gene>
<protein>
    <recommendedName>
        <fullName evidence="2">Mos1 transposase HTH domain-containing protein</fullName>
    </recommendedName>
</protein>
<organism evidence="1">
    <name type="scientific">Trichuris suis</name>
    <name type="common">pig whipworm</name>
    <dbReference type="NCBI Taxonomy" id="68888"/>
    <lineage>
        <taxon>Eukaryota</taxon>
        <taxon>Metazoa</taxon>
        <taxon>Ecdysozoa</taxon>
        <taxon>Nematoda</taxon>
        <taxon>Enoplea</taxon>
        <taxon>Dorylaimia</taxon>
        <taxon>Trichinellida</taxon>
        <taxon>Trichuridae</taxon>
        <taxon>Trichuris</taxon>
    </lineage>
</organism>
<sequence length="60" mass="6624">MLLFQYNEGLCAAAAAEKIHPVYREETTNDRGGGRWISRFTKPNFDLSAIAMSGSPGDFD</sequence>
<reference evidence="1" key="1">
    <citation type="journal article" date="2014" name="Nat. Genet.">
        <title>Genome and transcriptome of the porcine whipworm Trichuris suis.</title>
        <authorList>
            <person name="Jex A.R."/>
            <person name="Nejsum P."/>
            <person name="Schwarz E.M."/>
            <person name="Hu L."/>
            <person name="Young N.D."/>
            <person name="Hall R.S."/>
            <person name="Korhonen P.K."/>
            <person name="Liao S."/>
            <person name="Thamsborg S."/>
            <person name="Xia J."/>
            <person name="Xu P."/>
            <person name="Wang S."/>
            <person name="Scheerlinck J.P."/>
            <person name="Hofmann A."/>
            <person name="Sternberg P.W."/>
            <person name="Wang J."/>
            <person name="Gasser R.B."/>
        </authorList>
    </citation>
    <scope>NUCLEOTIDE SEQUENCE [LARGE SCALE GENOMIC DNA]</scope>
    <source>
        <strain evidence="1">DCEP-RM93F</strain>
    </source>
</reference>
<dbReference type="AlphaFoldDB" id="A0A085NGR8"/>
<name>A0A085NGR8_9BILA</name>
<proteinExistence type="predicted"/>
<dbReference type="Proteomes" id="UP000030758">
    <property type="component" value="Unassembled WGS sequence"/>
</dbReference>
<evidence type="ECO:0000313" key="1">
    <source>
        <dbReference type="EMBL" id="KFD68664.1"/>
    </source>
</evidence>